<dbReference type="AlphaFoldDB" id="A0A5J9WLV6"/>
<name>A0A5J9WLV6_9POAL</name>
<dbReference type="Gene3D" id="1.25.40.570">
    <property type="match status" value="1"/>
</dbReference>
<dbReference type="Proteomes" id="UP000324897">
    <property type="component" value="Chromosome 6"/>
</dbReference>
<dbReference type="Gramene" id="TVU49179">
    <property type="protein sequence ID" value="TVU49179"/>
    <property type="gene ID" value="EJB05_00477"/>
</dbReference>
<protein>
    <recommendedName>
        <fullName evidence="1">26S proteasome regulatory subunit Rpn6 N-terminal domain-containing protein</fullName>
    </recommendedName>
</protein>
<organism evidence="2 3">
    <name type="scientific">Eragrostis curvula</name>
    <name type="common">weeping love grass</name>
    <dbReference type="NCBI Taxonomy" id="38414"/>
    <lineage>
        <taxon>Eukaryota</taxon>
        <taxon>Viridiplantae</taxon>
        <taxon>Streptophyta</taxon>
        <taxon>Embryophyta</taxon>
        <taxon>Tracheophyta</taxon>
        <taxon>Spermatophyta</taxon>
        <taxon>Magnoliopsida</taxon>
        <taxon>Liliopsida</taxon>
        <taxon>Poales</taxon>
        <taxon>Poaceae</taxon>
        <taxon>PACMAD clade</taxon>
        <taxon>Chloridoideae</taxon>
        <taxon>Eragrostideae</taxon>
        <taxon>Eragrostidinae</taxon>
        <taxon>Eragrostis</taxon>
    </lineage>
</organism>
<accession>A0A5J9WLV6</accession>
<dbReference type="Pfam" id="PF18055">
    <property type="entry name" value="RPN6_N"/>
    <property type="match status" value="1"/>
</dbReference>
<comment type="caution">
    <text evidence="2">The sequence shown here is derived from an EMBL/GenBank/DDBJ whole genome shotgun (WGS) entry which is preliminary data.</text>
</comment>
<sequence length="105" mass="11687">MASARTLKSRRPQGLQCARSAAMALAPRRKMLRLPLRQQSNVLSVSLNVALPIAHVDASSLWWQYTGAEDLRNLLTKLRPFFALIPKPKTAKIVWSIVDAVAKIP</sequence>
<keyword evidence="3" id="KW-1185">Reference proteome</keyword>
<dbReference type="EMBL" id="RWGY01000002">
    <property type="protein sequence ID" value="TVU49179.1"/>
    <property type="molecule type" value="Genomic_DNA"/>
</dbReference>
<gene>
    <name evidence="2" type="ORF">EJB05_00477</name>
</gene>
<evidence type="ECO:0000259" key="1">
    <source>
        <dbReference type="Pfam" id="PF18055"/>
    </source>
</evidence>
<dbReference type="InterPro" id="IPR040773">
    <property type="entry name" value="Rpn6_N"/>
</dbReference>
<evidence type="ECO:0000313" key="3">
    <source>
        <dbReference type="Proteomes" id="UP000324897"/>
    </source>
</evidence>
<feature type="domain" description="26S proteasome regulatory subunit Rpn6 N-terminal" evidence="1">
    <location>
        <begin position="61"/>
        <end position="105"/>
    </location>
</feature>
<dbReference type="OrthoDB" id="1715121at2759"/>
<feature type="non-terminal residue" evidence="2">
    <location>
        <position position="1"/>
    </location>
</feature>
<evidence type="ECO:0000313" key="2">
    <source>
        <dbReference type="EMBL" id="TVU49179.1"/>
    </source>
</evidence>
<proteinExistence type="predicted"/>
<reference evidence="2 3" key="1">
    <citation type="journal article" date="2019" name="Sci. Rep.">
        <title>A high-quality genome of Eragrostis curvula grass provides insights into Poaceae evolution and supports new strategies to enhance forage quality.</title>
        <authorList>
            <person name="Carballo J."/>
            <person name="Santos B.A.C.M."/>
            <person name="Zappacosta D."/>
            <person name="Garbus I."/>
            <person name="Selva J.P."/>
            <person name="Gallo C.A."/>
            <person name="Diaz A."/>
            <person name="Albertini E."/>
            <person name="Caccamo M."/>
            <person name="Echenique V."/>
        </authorList>
    </citation>
    <scope>NUCLEOTIDE SEQUENCE [LARGE SCALE GENOMIC DNA]</scope>
    <source>
        <strain evidence="3">cv. Victoria</strain>
        <tissue evidence="2">Leaf</tissue>
    </source>
</reference>